<feature type="transmembrane region" description="Helical" evidence="8">
    <location>
        <begin position="187"/>
        <end position="205"/>
    </location>
</feature>
<comment type="subcellular location">
    <subcellularLocation>
        <location evidence="1 8">Cell membrane</location>
        <topology evidence="1 8">Multi-pass membrane protein</topology>
    </subcellularLocation>
</comment>
<feature type="transmembrane region" description="Helical" evidence="8">
    <location>
        <begin position="246"/>
        <end position="266"/>
    </location>
</feature>
<name>A0A7G9FMZ2_9FIRM</name>
<evidence type="ECO:0000256" key="2">
    <source>
        <dbReference type="ARBA" id="ARBA00007783"/>
    </source>
</evidence>
<keyword evidence="5 8" id="KW-0812">Transmembrane</keyword>
<dbReference type="PANTHER" id="PTHR30413:SF10">
    <property type="entry name" value="CAPSULE POLYSACCHARIDE EXPORT INNER-MEMBRANE PROTEIN CTRC"/>
    <property type="match status" value="1"/>
</dbReference>
<accession>A0A7G9FMZ2</accession>
<keyword evidence="6 8" id="KW-1133">Transmembrane helix</keyword>
<evidence type="ECO:0000313" key="11">
    <source>
        <dbReference type="Proteomes" id="UP000515819"/>
    </source>
</evidence>
<evidence type="ECO:0000313" key="10">
    <source>
        <dbReference type="EMBL" id="QNL99923.1"/>
    </source>
</evidence>
<dbReference type="GO" id="GO:0140359">
    <property type="term" value="F:ABC-type transporter activity"/>
    <property type="evidence" value="ECO:0007669"/>
    <property type="project" value="InterPro"/>
</dbReference>
<keyword evidence="7 8" id="KW-0472">Membrane</keyword>
<evidence type="ECO:0000256" key="6">
    <source>
        <dbReference type="ARBA" id="ARBA00022989"/>
    </source>
</evidence>
<evidence type="ECO:0000256" key="1">
    <source>
        <dbReference type="ARBA" id="ARBA00004651"/>
    </source>
</evidence>
<comment type="similarity">
    <text evidence="2 8">Belongs to the ABC-2 integral membrane protein family.</text>
</comment>
<evidence type="ECO:0000256" key="8">
    <source>
        <dbReference type="RuleBase" id="RU361157"/>
    </source>
</evidence>
<dbReference type="KEGG" id="wcp:H9Q76_01015"/>
<feature type="transmembrane region" description="Helical" evidence="8">
    <location>
        <begin position="77"/>
        <end position="103"/>
    </location>
</feature>
<dbReference type="Pfam" id="PF01061">
    <property type="entry name" value="ABC2_membrane"/>
    <property type="match status" value="1"/>
</dbReference>
<organism evidence="10 11">
    <name type="scientific">Wujia chipingensis</name>
    <dbReference type="NCBI Taxonomy" id="2763670"/>
    <lineage>
        <taxon>Bacteria</taxon>
        <taxon>Bacillati</taxon>
        <taxon>Bacillota</taxon>
        <taxon>Clostridia</taxon>
        <taxon>Lachnospirales</taxon>
        <taxon>Lachnospiraceae</taxon>
        <taxon>Wujia</taxon>
    </lineage>
</organism>
<dbReference type="AlphaFoldDB" id="A0A7G9FMZ2"/>
<feature type="domain" description="ABC transmembrane type-2" evidence="9">
    <location>
        <begin position="43"/>
        <end position="269"/>
    </location>
</feature>
<dbReference type="EMBL" id="CP060632">
    <property type="protein sequence ID" value="QNL99923.1"/>
    <property type="molecule type" value="Genomic_DNA"/>
</dbReference>
<dbReference type="GO" id="GO:0005886">
    <property type="term" value="C:plasma membrane"/>
    <property type="evidence" value="ECO:0007669"/>
    <property type="project" value="UniProtKB-SubCell"/>
</dbReference>
<feature type="transmembrane region" description="Helical" evidence="8">
    <location>
        <begin position="41"/>
        <end position="62"/>
    </location>
</feature>
<keyword evidence="11" id="KW-1185">Reference proteome</keyword>
<dbReference type="RefSeq" id="WP_021984828.1">
    <property type="nucleotide sequence ID" value="NZ_CP060632.1"/>
</dbReference>
<protein>
    <recommendedName>
        <fullName evidence="8">Transport permease protein</fullName>
    </recommendedName>
</protein>
<evidence type="ECO:0000256" key="4">
    <source>
        <dbReference type="ARBA" id="ARBA00022475"/>
    </source>
</evidence>
<evidence type="ECO:0000259" key="9">
    <source>
        <dbReference type="PROSITE" id="PS51012"/>
    </source>
</evidence>
<dbReference type="PANTHER" id="PTHR30413">
    <property type="entry name" value="INNER MEMBRANE TRANSPORT PERMEASE"/>
    <property type="match status" value="1"/>
</dbReference>
<gene>
    <name evidence="10" type="ORF">H9Q76_01015</name>
</gene>
<evidence type="ECO:0000256" key="7">
    <source>
        <dbReference type="ARBA" id="ARBA00023136"/>
    </source>
</evidence>
<keyword evidence="3 8" id="KW-0813">Transport</keyword>
<sequence>MEKKTTSRFRQFINLPIELVQNRTLIGNLAKNDFKTRFAGSYLGVIWAFVQPIVTVVVYWFVFTVGLRQGRPSGHPFVLWLMAGLVPWFFFSEALNGGTNALIEYNYLVKKVVFNIDILPLVKVLSAIFVHVIFTAFTIVLCWCNGYIPSVYLLQIIYYMICNFLLVLGLAYFTSAVVVFFRDLTQIVNIVLQIGMWMTPIMWNISDILVNHPTLAKVFKLNPMYYIVDGFRNALLDHIWFWEKPLWTLAFWIITLLFFVIGVNVFNRLKVHFADVL</sequence>
<dbReference type="PROSITE" id="PS51012">
    <property type="entry name" value="ABC_TM2"/>
    <property type="match status" value="1"/>
</dbReference>
<dbReference type="InterPro" id="IPR047817">
    <property type="entry name" value="ABC2_TM_bact-type"/>
</dbReference>
<evidence type="ECO:0000256" key="3">
    <source>
        <dbReference type="ARBA" id="ARBA00022448"/>
    </source>
</evidence>
<dbReference type="InterPro" id="IPR013525">
    <property type="entry name" value="ABC2_TM"/>
</dbReference>
<feature type="transmembrane region" description="Helical" evidence="8">
    <location>
        <begin position="124"/>
        <end position="150"/>
    </location>
</feature>
<proteinExistence type="inferred from homology"/>
<dbReference type="GO" id="GO:0015920">
    <property type="term" value="P:lipopolysaccharide transport"/>
    <property type="evidence" value="ECO:0007669"/>
    <property type="project" value="TreeGrafter"/>
</dbReference>
<feature type="transmembrane region" description="Helical" evidence="8">
    <location>
        <begin position="156"/>
        <end position="180"/>
    </location>
</feature>
<evidence type="ECO:0000256" key="5">
    <source>
        <dbReference type="ARBA" id="ARBA00022692"/>
    </source>
</evidence>
<reference evidence="10 11" key="1">
    <citation type="submission" date="2020-08" db="EMBL/GenBank/DDBJ databases">
        <authorList>
            <person name="Liu C."/>
            <person name="Sun Q."/>
        </authorList>
    </citation>
    <scope>NUCLEOTIDE SEQUENCE [LARGE SCALE GENOMIC DNA]</scope>
    <source>
        <strain evidence="10 11">NSJ-4</strain>
    </source>
</reference>
<keyword evidence="4 8" id="KW-1003">Cell membrane</keyword>
<dbReference type="Proteomes" id="UP000515819">
    <property type="component" value="Chromosome"/>
</dbReference>